<dbReference type="PROSITE" id="PS50968">
    <property type="entry name" value="BIOTINYL_LIPOYL"/>
    <property type="match status" value="1"/>
</dbReference>
<dbReference type="STRING" id="177437.HRM2_38520"/>
<evidence type="ECO:0000313" key="3">
    <source>
        <dbReference type="EMBL" id="ACN16910.1"/>
    </source>
</evidence>
<reference evidence="4" key="1">
    <citation type="submission" date="2008-05" db="EMBL/GenBank/DDBJ databases">
        <authorList>
            <person name="Strittmatter A."/>
            <person name="Liesegang H."/>
            <person name="Rabus R."/>
            <person name="Decker I."/>
            <person name="Amann J."/>
            <person name="Andres S."/>
            <person name="Henne A."/>
            <person name="Martinez-Arias R."/>
            <person name="Bartels D."/>
            <person name="Goesmann A."/>
            <person name="Krause L."/>
            <person name="Puehler A."/>
            <person name="Klenk H.-K."/>
            <person name="Richter M."/>
            <person name="Schueler M."/>
            <person name="Gloeckner F.O."/>
            <person name="Meyerdierks A."/>
            <person name="Widdel F."/>
            <person name="Gottschalk G."/>
            <person name="Amann R."/>
        </authorList>
    </citation>
    <scope>NUCLEOTIDE SEQUENCE</scope>
    <source>
        <strain evidence="4">HRM2</strain>
    </source>
</reference>
<keyword evidence="5" id="KW-1185">Reference proteome</keyword>
<dbReference type="PANTHER" id="PTHR45266:SF3">
    <property type="entry name" value="OXALOACETATE DECARBOXYLASE ALPHA CHAIN"/>
    <property type="match status" value="1"/>
</dbReference>
<dbReference type="Proteomes" id="UP000000442">
    <property type="component" value="Chromosome"/>
</dbReference>
<gene>
    <name evidence="3" type="ordered locus">HRM2_38520</name>
    <name evidence="4" type="ordered locus">HRM2_38650</name>
</gene>
<dbReference type="InterPro" id="IPR011053">
    <property type="entry name" value="Single_hybrid_motif"/>
</dbReference>
<organism evidence="4 5">
    <name type="scientific">Desulforapulum autotrophicum (strain ATCC 43914 / DSM 3382 / VKM B-1955 / HRM2)</name>
    <name type="common">Desulfobacterium autotrophicum</name>
    <dbReference type="NCBI Taxonomy" id="177437"/>
    <lineage>
        <taxon>Bacteria</taxon>
        <taxon>Pseudomonadati</taxon>
        <taxon>Thermodesulfobacteriota</taxon>
        <taxon>Desulfobacteria</taxon>
        <taxon>Desulfobacterales</taxon>
        <taxon>Desulfobacteraceae</taxon>
        <taxon>Desulforapulum</taxon>
    </lineage>
</organism>
<dbReference type="EC" id="6.4.1.1" evidence="4"/>
<dbReference type="FunFam" id="2.40.50.100:FF:000003">
    <property type="entry name" value="Acetyl-CoA carboxylase biotin carboxyl carrier protein"/>
    <property type="match status" value="1"/>
</dbReference>
<dbReference type="HOGENOM" id="CLU_016733_9_1_7"/>
<reference evidence="4 5" key="2">
    <citation type="journal article" date="2009" name="Environ. Microbiol.">
        <title>Genome sequence of Desulfobacterium autotrophicum HRM2, a marine sulfate reducer oxidizing organic carbon completely to carbon dioxide.</title>
        <authorList>
            <person name="Strittmatter A.W."/>
            <person name="Liesegang H."/>
            <person name="Rabus R."/>
            <person name="Decker I."/>
            <person name="Amann J."/>
            <person name="Andres S."/>
            <person name="Henne A."/>
            <person name="Fricke W.F."/>
            <person name="Martinez-Arias R."/>
            <person name="Bartels D."/>
            <person name="Goesmann A."/>
            <person name="Krause L."/>
            <person name="Puehler A."/>
            <person name="Klenk H.P."/>
            <person name="Richter M."/>
            <person name="Schuler M."/>
            <person name="Gloeckner F.O."/>
            <person name="Meyerdierks A."/>
            <person name="Gottschalk G."/>
            <person name="Amann R."/>
        </authorList>
    </citation>
    <scope>NUCLEOTIDE SEQUENCE [LARGE SCALE GENOMIC DNA]</scope>
    <source>
        <strain evidence="5">ATCC 43914 / DSM 3382 / HRM2</strain>
        <strain evidence="4">HRM2</strain>
    </source>
</reference>
<dbReference type="KEGG" id="dat:HRM2_38520"/>
<dbReference type="Pfam" id="PF00364">
    <property type="entry name" value="Biotin_lipoyl"/>
    <property type="match status" value="1"/>
</dbReference>
<dbReference type="GO" id="GO:0004736">
    <property type="term" value="F:pyruvate carboxylase activity"/>
    <property type="evidence" value="ECO:0007669"/>
    <property type="project" value="UniProtKB-EC"/>
</dbReference>
<keyword evidence="4" id="KW-0670">Pyruvate</keyword>
<sequence length="73" mass="7924">MSEELLAPMLGKIVEIYVNVGDGVEEDDDAVLIEAMKMETPIYIPCNGKVATINVKVGDTVEEDAVLMTIDPQ</sequence>
<feature type="domain" description="Lipoyl-binding" evidence="2">
    <location>
        <begin position="1"/>
        <end position="71"/>
    </location>
</feature>
<evidence type="ECO:0000259" key="2">
    <source>
        <dbReference type="PROSITE" id="PS50968"/>
    </source>
</evidence>
<evidence type="ECO:0000256" key="1">
    <source>
        <dbReference type="ARBA" id="ARBA00023267"/>
    </source>
</evidence>
<proteinExistence type="predicted"/>
<dbReference type="RefSeq" id="WP_015905656.1">
    <property type="nucleotide sequence ID" value="NC_012108.1"/>
</dbReference>
<dbReference type="Gene3D" id="2.40.50.100">
    <property type="match status" value="1"/>
</dbReference>
<dbReference type="eggNOG" id="COG4770">
    <property type="taxonomic scope" value="Bacteria"/>
</dbReference>
<dbReference type="AlphaFoldDB" id="C0QBC1"/>
<keyword evidence="1" id="KW-0092">Biotin</keyword>
<protein>
    <submittedName>
        <fullName evidence="3">Biotin-requiring enzyme (Barrel sandwich hybrid superfamily)</fullName>
    </submittedName>
    <submittedName>
        <fullName evidence="4">Pyruvate carboxylase Pcb</fullName>
        <ecNumber evidence="4">6.4.1.1</ecNumber>
    </submittedName>
</protein>
<keyword evidence="4" id="KW-0436">Ligase</keyword>
<evidence type="ECO:0000313" key="4">
    <source>
        <dbReference type="EMBL" id="ACN16923.1"/>
    </source>
</evidence>
<dbReference type="EMBL" id="CP001087">
    <property type="protein sequence ID" value="ACN16923.1"/>
    <property type="molecule type" value="Genomic_DNA"/>
</dbReference>
<dbReference type="SUPFAM" id="SSF51230">
    <property type="entry name" value="Single hybrid motif"/>
    <property type="match status" value="1"/>
</dbReference>
<name>C0QBC1_DESAH</name>
<evidence type="ECO:0000313" key="5">
    <source>
        <dbReference type="Proteomes" id="UP000000442"/>
    </source>
</evidence>
<dbReference type="EMBL" id="CP001087">
    <property type="protein sequence ID" value="ACN16910.1"/>
    <property type="molecule type" value="Genomic_DNA"/>
</dbReference>
<dbReference type="InterPro" id="IPR050709">
    <property type="entry name" value="Biotin_Carboxyl_Carrier/Decarb"/>
</dbReference>
<dbReference type="KEGG" id="dat:HRM2_38650"/>
<dbReference type="CDD" id="cd06850">
    <property type="entry name" value="biotinyl_domain"/>
    <property type="match status" value="1"/>
</dbReference>
<accession>C0QBC1</accession>
<dbReference type="OrthoDB" id="9769961at2"/>
<dbReference type="PANTHER" id="PTHR45266">
    <property type="entry name" value="OXALOACETATE DECARBOXYLASE ALPHA CHAIN"/>
    <property type="match status" value="1"/>
</dbReference>
<dbReference type="InterPro" id="IPR000089">
    <property type="entry name" value="Biotin_lipoyl"/>
</dbReference>